<dbReference type="EMBL" id="KZ293701">
    <property type="protein sequence ID" value="PBK84056.1"/>
    <property type="molecule type" value="Genomic_DNA"/>
</dbReference>
<protein>
    <recommendedName>
        <fullName evidence="3">F-box domain-containing protein</fullName>
    </recommendedName>
</protein>
<organism evidence="1 2">
    <name type="scientific">Armillaria gallica</name>
    <name type="common">Bulbous honey fungus</name>
    <name type="synonym">Armillaria bulbosa</name>
    <dbReference type="NCBI Taxonomy" id="47427"/>
    <lineage>
        <taxon>Eukaryota</taxon>
        <taxon>Fungi</taxon>
        <taxon>Dikarya</taxon>
        <taxon>Basidiomycota</taxon>
        <taxon>Agaricomycotina</taxon>
        <taxon>Agaricomycetes</taxon>
        <taxon>Agaricomycetidae</taxon>
        <taxon>Agaricales</taxon>
        <taxon>Marasmiineae</taxon>
        <taxon>Physalacriaceae</taxon>
        <taxon>Armillaria</taxon>
    </lineage>
</organism>
<reference evidence="2" key="1">
    <citation type="journal article" date="2017" name="Nat. Ecol. Evol.">
        <title>Genome expansion and lineage-specific genetic innovations in the forest pathogenic fungi Armillaria.</title>
        <authorList>
            <person name="Sipos G."/>
            <person name="Prasanna A.N."/>
            <person name="Walter M.C."/>
            <person name="O'Connor E."/>
            <person name="Balint B."/>
            <person name="Krizsan K."/>
            <person name="Kiss B."/>
            <person name="Hess J."/>
            <person name="Varga T."/>
            <person name="Slot J."/>
            <person name="Riley R."/>
            <person name="Boka B."/>
            <person name="Rigling D."/>
            <person name="Barry K."/>
            <person name="Lee J."/>
            <person name="Mihaltcheva S."/>
            <person name="LaButti K."/>
            <person name="Lipzen A."/>
            <person name="Waldron R."/>
            <person name="Moloney N.M."/>
            <person name="Sperisen C."/>
            <person name="Kredics L."/>
            <person name="Vagvoelgyi C."/>
            <person name="Patrignani A."/>
            <person name="Fitzpatrick D."/>
            <person name="Nagy I."/>
            <person name="Doyle S."/>
            <person name="Anderson J.B."/>
            <person name="Grigoriev I.V."/>
            <person name="Gueldener U."/>
            <person name="Muensterkoetter M."/>
            <person name="Nagy L.G."/>
        </authorList>
    </citation>
    <scope>NUCLEOTIDE SEQUENCE [LARGE SCALE GENOMIC DNA]</scope>
    <source>
        <strain evidence="2">Ar21-2</strain>
    </source>
</reference>
<dbReference type="OrthoDB" id="3229088at2759"/>
<evidence type="ECO:0008006" key="3">
    <source>
        <dbReference type="Google" id="ProtNLM"/>
    </source>
</evidence>
<accession>A0A2H3D9A7</accession>
<dbReference type="AlphaFoldDB" id="A0A2H3D9A7"/>
<evidence type="ECO:0000313" key="2">
    <source>
        <dbReference type="Proteomes" id="UP000217790"/>
    </source>
</evidence>
<proteinExistence type="predicted"/>
<dbReference type="Proteomes" id="UP000217790">
    <property type="component" value="Unassembled WGS sequence"/>
</dbReference>
<dbReference type="OMA" id="CVKEATM"/>
<dbReference type="InParanoid" id="A0A2H3D9A7"/>
<keyword evidence="2" id="KW-1185">Reference proteome</keyword>
<gene>
    <name evidence="1" type="ORF">ARMGADRAFT_616957</name>
</gene>
<evidence type="ECO:0000313" key="1">
    <source>
        <dbReference type="EMBL" id="PBK84056.1"/>
    </source>
</evidence>
<sequence>MVEPDVKTTPWLLGYICHHWRALSRSLWTNISLMSRRSDLSSGQRNLRKHLLSLSEDSPLRIYIIIHIHYHRTGLPGQVCSGDDRDIIWEDIALHSHRWSHITLFILGGSLSAFQNFSRNSPLLHSLSLLAPDHINPHIGRLFSSAPLLQDLTFDGTIVLWRELARAMPLFQLVKLSVKVTMHKLDDACSDFYACVKEATMLEDLEFSVSHEKDHVVQTSAPSNSQLLPTFVHNKIQNLKLDSDILSILDRCSIPNLKELYISSKRRNYLAGPEVEIGVGPLLRFVERSECSVKAFSCYDLRPVPLSKFNGLWKQWSSSLTKLAMFVTSATLVDAVRELTFEEAKPSILPNLQHLTLFTLEGVSIFKDDSLLRMASSRLTRCPGSFTTLAIRIGMDNRKVLLSQEIITQTKRLRAEMRAEGVCVKLYLAQNLLDYWRDYFEIDERFTKFVEERKSVVVWMLYIVMPLYKS</sequence>
<name>A0A2H3D9A7_ARMGA</name>